<accession>A0ABM1T9D5</accession>
<feature type="compositionally biased region" description="Basic and acidic residues" evidence="1">
    <location>
        <begin position="82"/>
        <end position="92"/>
    </location>
</feature>
<feature type="compositionally biased region" description="Basic and acidic residues" evidence="1">
    <location>
        <begin position="145"/>
        <end position="160"/>
    </location>
</feature>
<name>A0ABM1T9D5_LIMPO</name>
<evidence type="ECO:0000313" key="2">
    <source>
        <dbReference type="Proteomes" id="UP000694941"/>
    </source>
</evidence>
<gene>
    <name evidence="3" type="primary">LOC111088029</name>
</gene>
<dbReference type="RefSeq" id="XP_022252491.1">
    <property type="nucleotide sequence ID" value="XM_022396783.1"/>
</dbReference>
<reference evidence="3" key="1">
    <citation type="submission" date="2025-08" db="UniProtKB">
        <authorList>
            <consortium name="RefSeq"/>
        </authorList>
    </citation>
    <scope>IDENTIFICATION</scope>
    <source>
        <tissue evidence="3">Muscle</tissue>
    </source>
</reference>
<keyword evidence="2" id="KW-1185">Reference proteome</keyword>
<feature type="region of interest" description="Disordered" evidence="1">
    <location>
        <begin position="60"/>
        <end position="97"/>
    </location>
</feature>
<protein>
    <submittedName>
        <fullName evidence="3">Uncharacterized protein LOC111088029</fullName>
    </submittedName>
</protein>
<sequence>MDVRLPAGRYREKTHYKPYPWPHNRPETHRHSSVSMGDSHDDQYPPYYTFRKTVHHIDPPSAQMRYNYPYDDRVSSSPGDPDGYHKSDRWQEPDPYSQDWHDWQDWYGEPEEWYAEKPRAPTYQPYLQNGHRLPYDRRYLHRRRTNEAKNHSDLKKSEIS</sequence>
<feature type="region of interest" description="Disordered" evidence="1">
    <location>
        <begin position="16"/>
        <end position="43"/>
    </location>
</feature>
<dbReference type="Proteomes" id="UP000694941">
    <property type="component" value="Unplaced"/>
</dbReference>
<evidence type="ECO:0000313" key="3">
    <source>
        <dbReference type="RefSeq" id="XP_022252491.1"/>
    </source>
</evidence>
<dbReference type="GeneID" id="111088029"/>
<proteinExistence type="predicted"/>
<organism evidence="2 3">
    <name type="scientific">Limulus polyphemus</name>
    <name type="common">Atlantic horseshoe crab</name>
    <dbReference type="NCBI Taxonomy" id="6850"/>
    <lineage>
        <taxon>Eukaryota</taxon>
        <taxon>Metazoa</taxon>
        <taxon>Ecdysozoa</taxon>
        <taxon>Arthropoda</taxon>
        <taxon>Chelicerata</taxon>
        <taxon>Merostomata</taxon>
        <taxon>Xiphosura</taxon>
        <taxon>Limulidae</taxon>
        <taxon>Limulus</taxon>
    </lineage>
</organism>
<feature type="region of interest" description="Disordered" evidence="1">
    <location>
        <begin position="119"/>
        <end position="160"/>
    </location>
</feature>
<evidence type="ECO:0000256" key="1">
    <source>
        <dbReference type="SAM" id="MobiDB-lite"/>
    </source>
</evidence>